<evidence type="ECO:0000313" key="1">
    <source>
        <dbReference type="EMBL" id="SDC49713.1"/>
    </source>
</evidence>
<dbReference type="EMBL" id="FMYK01000006">
    <property type="protein sequence ID" value="SDC49713.1"/>
    <property type="molecule type" value="Genomic_DNA"/>
</dbReference>
<dbReference type="AlphaFoldDB" id="A0A1G6M2G1"/>
<dbReference type="RefSeq" id="WP_092620168.1">
    <property type="nucleotide sequence ID" value="NZ_FMYK01000006.1"/>
</dbReference>
<dbReference type="PIRSF" id="PIRSF020565">
    <property type="entry name" value="3Ho_Ac_ACP_DH_prd"/>
    <property type="match status" value="1"/>
</dbReference>
<name>A0A1G6M2G1_9GAMM</name>
<dbReference type="Pfam" id="PF22817">
    <property type="entry name" value="ApeP-like"/>
    <property type="match status" value="1"/>
</dbReference>
<dbReference type="Proteomes" id="UP000242317">
    <property type="component" value="Unassembled WGS sequence"/>
</dbReference>
<proteinExistence type="predicted"/>
<gene>
    <name evidence="1" type="ORF">SAMN05421749_10646</name>
</gene>
<dbReference type="InterPro" id="IPR016776">
    <property type="entry name" value="ApeP-like_dehydratase"/>
</dbReference>
<dbReference type="Gene3D" id="3.10.129.10">
    <property type="entry name" value="Hotdog Thioesterase"/>
    <property type="match status" value="1"/>
</dbReference>
<organism evidence="1 2">
    <name type="scientific">Acinetobacter marinus</name>
    <dbReference type="NCBI Taxonomy" id="281375"/>
    <lineage>
        <taxon>Bacteria</taxon>
        <taxon>Pseudomonadati</taxon>
        <taxon>Pseudomonadota</taxon>
        <taxon>Gammaproteobacteria</taxon>
        <taxon>Moraxellales</taxon>
        <taxon>Moraxellaceae</taxon>
        <taxon>Acinetobacter</taxon>
    </lineage>
</organism>
<sequence>MLEQAADYLPHQAPMVMIDQLLEAGEDFAIAKVTVTPALMFSNTQGLPTWASIELMAQTVSLYAGVQGKKNQQAPKIGFLLGSRKMNFDFAYFPLNSEIVIKAKKNYMQDNLGVFDCEISALGKTITATLSVYEPENAKQEFQHAT</sequence>
<protein>
    <submittedName>
        <fullName evidence="1">Predicted 3-hydroxylacyl-ACP dehydratase, HotDog domain</fullName>
    </submittedName>
</protein>
<dbReference type="InterPro" id="IPR029069">
    <property type="entry name" value="HotDog_dom_sf"/>
</dbReference>
<accession>A0A1G6M2G1</accession>
<evidence type="ECO:0000313" key="2">
    <source>
        <dbReference type="Proteomes" id="UP000242317"/>
    </source>
</evidence>
<dbReference type="SUPFAM" id="SSF54637">
    <property type="entry name" value="Thioesterase/thiol ester dehydrase-isomerase"/>
    <property type="match status" value="1"/>
</dbReference>
<keyword evidence="2" id="KW-1185">Reference proteome</keyword>
<reference evidence="2" key="1">
    <citation type="submission" date="2016-09" db="EMBL/GenBank/DDBJ databases">
        <authorList>
            <person name="Varghese N."/>
            <person name="Submissions S."/>
        </authorList>
    </citation>
    <scope>NUCLEOTIDE SEQUENCE [LARGE SCALE GENOMIC DNA]</scope>
    <source>
        <strain evidence="2">ANC 3699</strain>
    </source>
</reference>
<dbReference type="OrthoDB" id="9800188at2"/>